<keyword evidence="12" id="KW-1185">Reference proteome</keyword>
<dbReference type="GO" id="GO:0000287">
    <property type="term" value="F:magnesium ion binding"/>
    <property type="evidence" value="ECO:0007669"/>
    <property type="project" value="UniProtKB-UniRule"/>
</dbReference>
<protein>
    <recommendedName>
        <fullName evidence="9">Acetate kinase</fullName>
        <ecNumber evidence="9">2.7.2.1</ecNumber>
    </recommendedName>
    <alternativeName>
        <fullName evidence="9">Acetokinase</fullName>
    </alternativeName>
</protein>
<feature type="binding site" evidence="9">
    <location>
        <position position="9"/>
    </location>
    <ligand>
        <name>Mg(2+)</name>
        <dbReference type="ChEBI" id="CHEBI:18420"/>
    </ligand>
</feature>
<proteinExistence type="inferred from homology"/>
<comment type="cofactor">
    <cofactor evidence="9">
        <name>Mg(2+)</name>
        <dbReference type="ChEBI" id="CHEBI:18420"/>
    </cofactor>
    <cofactor evidence="9">
        <name>Mn(2+)</name>
        <dbReference type="ChEBI" id="CHEBI:29035"/>
    </cofactor>
    <text evidence="9">Mg(2+). Can also accept Mn(2+).</text>
</comment>
<dbReference type="InterPro" id="IPR004372">
    <property type="entry name" value="Ac/propionate_kinase"/>
</dbReference>
<dbReference type="AlphaFoldDB" id="A0A3A8QBH9"/>
<evidence type="ECO:0000256" key="5">
    <source>
        <dbReference type="ARBA" id="ARBA00022741"/>
    </source>
</evidence>
<comment type="catalytic activity">
    <reaction evidence="9">
        <text>acetate + ATP = acetyl phosphate + ADP</text>
        <dbReference type="Rhea" id="RHEA:11352"/>
        <dbReference type="ChEBI" id="CHEBI:22191"/>
        <dbReference type="ChEBI" id="CHEBI:30089"/>
        <dbReference type="ChEBI" id="CHEBI:30616"/>
        <dbReference type="ChEBI" id="CHEBI:456216"/>
        <dbReference type="EC" id="2.7.2.1"/>
    </reaction>
</comment>
<dbReference type="PROSITE" id="PS01075">
    <property type="entry name" value="ACETATE_KINASE_1"/>
    <property type="match status" value="1"/>
</dbReference>
<keyword evidence="7 9" id="KW-0067">ATP-binding</keyword>
<feature type="site" description="Transition state stabilizer" evidence="9">
    <location>
        <position position="180"/>
    </location>
</feature>
<comment type="similarity">
    <text evidence="1 9 10">Belongs to the acetokinase family.</text>
</comment>
<comment type="caution">
    <text evidence="11">The sequence shown here is derived from an EMBL/GenBank/DDBJ whole genome shotgun (WGS) entry which is preliminary data.</text>
</comment>
<feature type="binding site" evidence="9">
    <location>
        <begin position="282"/>
        <end position="284"/>
    </location>
    <ligand>
        <name>ATP</name>
        <dbReference type="ChEBI" id="CHEBI:30616"/>
    </ligand>
</feature>
<evidence type="ECO:0000256" key="9">
    <source>
        <dbReference type="HAMAP-Rule" id="MF_00020"/>
    </source>
</evidence>
<feature type="active site" description="Proton donor/acceptor" evidence="9">
    <location>
        <position position="149"/>
    </location>
</feature>
<evidence type="ECO:0000256" key="2">
    <source>
        <dbReference type="ARBA" id="ARBA00022490"/>
    </source>
</evidence>
<dbReference type="InterPro" id="IPR043129">
    <property type="entry name" value="ATPase_NBD"/>
</dbReference>
<comment type="subcellular location">
    <subcellularLocation>
        <location evidence="9">Cytoplasm</location>
    </subcellularLocation>
</comment>
<keyword evidence="8 9" id="KW-0460">Magnesium</keyword>
<dbReference type="EC" id="2.7.2.1" evidence="9"/>
<comment type="subunit">
    <text evidence="9">Homodimer.</text>
</comment>
<dbReference type="Proteomes" id="UP000272888">
    <property type="component" value="Unassembled WGS sequence"/>
</dbReference>
<dbReference type="PANTHER" id="PTHR21060:SF21">
    <property type="entry name" value="ACETATE KINASE"/>
    <property type="match status" value="1"/>
</dbReference>
<evidence type="ECO:0000313" key="11">
    <source>
        <dbReference type="EMBL" id="RKH60594.1"/>
    </source>
</evidence>
<organism evidence="11 12">
    <name type="scientific">Corallococcus llansteffanensis</name>
    <dbReference type="NCBI Taxonomy" id="2316731"/>
    <lineage>
        <taxon>Bacteria</taxon>
        <taxon>Pseudomonadati</taxon>
        <taxon>Myxococcota</taxon>
        <taxon>Myxococcia</taxon>
        <taxon>Myxococcales</taxon>
        <taxon>Cystobacterineae</taxon>
        <taxon>Myxococcaceae</taxon>
        <taxon>Corallococcus</taxon>
    </lineage>
</organism>
<name>A0A3A8QBH9_9BACT</name>
<dbReference type="GO" id="GO:0008776">
    <property type="term" value="F:acetate kinase activity"/>
    <property type="evidence" value="ECO:0007669"/>
    <property type="project" value="UniProtKB-UniRule"/>
</dbReference>
<dbReference type="GO" id="GO:0006085">
    <property type="term" value="P:acetyl-CoA biosynthetic process"/>
    <property type="evidence" value="ECO:0007669"/>
    <property type="project" value="UniProtKB-UniRule"/>
</dbReference>
<keyword evidence="2 9" id="KW-0963">Cytoplasm</keyword>
<dbReference type="UniPathway" id="UPA00340">
    <property type="reaction ID" value="UER00458"/>
</dbReference>
<evidence type="ECO:0000256" key="8">
    <source>
        <dbReference type="ARBA" id="ARBA00022842"/>
    </source>
</evidence>
<dbReference type="HAMAP" id="MF_00020">
    <property type="entry name" value="Acetate_kinase"/>
    <property type="match status" value="1"/>
</dbReference>
<dbReference type="GO" id="GO:0005524">
    <property type="term" value="F:ATP binding"/>
    <property type="evidence" value="ECO:0007669"/>
    <property type="project" value="UniProtKB-KW"/>
</dbReference>
<feature type="binding site" evidence="9">
    <location>
        <position position="92"/>
    </location>
    <ligand>
        <name>substrate</name>
    </ligand>
</feature>
<evidence type="ECO:0000256" key="7">
    <source>
        <dbReference type="ARBA" id="ARBA00022840"/>
    </source>
</evidence>
<evidence type="ECO:0000256" key="4">
    <source>
        <dbReference type="ARBA" id="ARBA00022723"/>
    </source>
</evidence>
<dbReference type="PROSITE" id="PS01076">
    <property type="entry name" value="ACETATE_KINASE_2"/>
    <property type="match status" value="1"/>
</dbReference>
<evidence type="ECO:0000256" key="1">
    <source>
        <dbReference type="ARBA" id="ARBA00008748"/>
    </source>
</evidence>
<feature type="binding site" evidence="9">
    <location>
        <position position="378"/>
    </location>
    <ligand>
        <name>Mg(2+)</name>
        <dbReference type="ChEBI" id="CHEBI:18420"/>
    </ligand>
</feature>
<feature type="binding site" evidence="9">
    <location>
        <begin position="327"/>
        <end position="331"/>
    </location>
    <ligand>
        <name>ATP</name>
        <dbReference type="ChEBI" id="CHEBI:30616"/>
    </ligand>
</feature>
<dbReference type="InterPro" id="IPR023865">
    <property type="entry name" value="Aliphatic_acid_kinase_CS"/>
</dbReference>
<dbReference type="NCBIfam" id="TIGR00016">
    <property type="entry name" value="ackA"/>
    <property type="match status" value="1"/>
</dbReference>
<dbReference type="Pfam" id="PF00871">
    <property type="entry name" value="Acetate_kinase"/>
    <property type="match status" value="1"/>
</dbReference>
<dbReference type="InterPro" id="IPR000890">
    <property type="entry name" value="Aliphatic_acid_kin_short-chain"/>
</dbReference>
<dbReference type="Gene3D" id="3.30.420.40">
    <property type="match status" value="2"/>
</dbReference>
<evidence type="ECO:0000313" key="12">
    <source>
        <dbReference type="Proteomes" id="UP000272888"/>
    </source>
</evidence>
<feature type="site" description="Transition state stabilizer" evidence="9">
    <location>
        <position position="240"/>
    </location>
</feature>
<dbReference type="GO" id="GO:0006083">
    <property type="term" value="P:acetate metabolic process"/>
    <property type="evidence" value="ECO:0007669"/>
    <property type="project" value="TreeGrafter"/>
</dbReference>
<evidence type="ECO:0000256" key="6">
    <source>
        <dbReference type="ARBA" id="ARBA00022777"/>
    </source>
</evidence>
<gene>
    <name evidence="9" type="primary">ackA</name>
    <name evidence="11" type="ORF">D7V93_13080</name>
</gene>
<dbReference type="PIRSF" id="PIRSF000722">
    <property type="entry name" value="Acetate_prop_kin"/>
    <property type="match status" value="1"/>
</dbReference>
<comment type="function">
    <text evidence="9">Catalyzes the formation of acetyl phosphate from acetate and ATP. Can also catalyze the reverse reaction.</text>
</comment>
<keyword evidence="3 9" id="KW-0808">Transferase</keyword>
<dbReference type="SUPFAM" id="SSF53067">
    <property type="entry name" value="Actin-like ATPase domain"/>
    <property type="match status" value="2"/>
</dbReference>
<keyword evidence="5 9" id="KW-0547">Nucleotide-binding</keyword>
<keyword evidence="6 9" id="KW-0418">Kinase</keyword>
<reference evidence="12" key="1">
    <citation type="submission" date="2018-09" db="EMBL/GenBank/DDBJ databases">
        <authorList>
            <person name="Livingstone P.G."/>
            <person name="Whitworth D.E."/>
        </authorList>
    </citation>
    <scope>NUCLEOTIDE SEQUENCE [LARGE SCALE GENOMIC DNA]</scope>
    <source>
        <strain evidence="12">CA051B</strain>
    </source>
</reference>
<evidence type="ECO:0000256" key="10">
    <source>
        <dbReference type="RuleBase" id="RU003835"/>
    </source>
</evidence>
<evidence type="ECO:0000256" key="3">
    <source>
        <dbReference type="ARBA" id="ARBA00022679"/>
    </source>
</evidence>
<comment type="pathway">
    <text evidence="9">Metabolic intermediate biosynthesis; acetyl-CoA biosynthesis; acetyl-CoA from acetate: step 1/2.</text>
</comment>
<feature type="binding site" evidence="9">
    <location>
        <position position="16"/>
    </location>
    <ligand>
        <name>ATP</name>
        <dbReference type="ChEBI" id="CHEBI:30616"/>
    </ligand>
</feature>
<dbReference type="GO" id="GO:0005829">
    <property type="term" value="C:cytosol"/>
    <property type="evidence" value="ECO:0007669"/>
    <property type="project" value="TreeGrafter"/>
</dbReference>
<keyword evidence="4 9" id="KW-0479">Metal-binding</keyword>
<accession>A0A3A8QBH9</accession>
<dbReference type="PANTHER" id="PTHR21060">
    <property type="entry name" value="ACETATE KINASE"/>
    <property type="match status" value="1"/>
</dbReference>
<sequence>MPDALLVLNAGSSSLKFSVFLDEEPPRLFLRGEFEELSTRPRFVAHADGAVIGERDWAPGTQLGYAGATDFLFTWGREGVLGGHRIAAVGHRVVHGGMRFSGPALVDAAALAELEALIPLAPLHQPHCVEAIRAVTRTAPSVPQVACFDTAFHRTQPPVAQAFALPRRYAEEGIRRYGFHGLSYEYIASTLPRRVPGAAEGRTVVAHLGNGASMCALLRGRSVATTMGLTALDGLMMGTRCGALDPGVLLYLMDRHGMDARALERLLYEQSGLLGVSGESSDMRELLGGSSAAAAEALELFVYRIHRELGSLAAALHGLDAVVFTGGIGEHAAPIRARVCRAASWLGLELDEEANARGGPRITRPDSRVSAWVIPTDEEAMIALHTRRVLRSTGLRVR</sequence>
<dbReference type="PRINTS" id="PR00471">
    <property type="entry name" value="ACETATEKNASE"/>
</dbReference>
<dbReference type="EMBL" id="RAWB01000111">
    <property type="protein sequence ID" value="RKH60594.1"/>
    <property type="molecule type" value="Genomic_DNA"/>
</dbReference>
<feature type="binding site" evidence="9">
    <location>
        <begin position="207"/>
        <end position="211"/>
    </location>
    <ligand>
        <name>ATP</name>
        <dbReference type="ChEBI" id="CHEBI:30616"/>
    </ligand>
</feature>